<dbReference type="AlphaFoldDB" id="A0A1U7LLC7"/>
<keyword evidence="3" id="KW-1185">Reference proteome</keyword>
<organism evidence="2 3">
    <name type="scientific">Neolecta irregularis (strain DAH-3)</name>
    <dbReference type="NCBI Taxonomy" id="1198029"/>
    <lineage>
        <taxon>Eukaryota</taxon>
        <taxon>Fungi</taxon>
        <taxon>Dikarya</taxon>
        <taxon>Ascomycota</taxon>
        <taxon>Taphrinomycotina</taxon>
        <taxon>Neolectales</taxon>
        <taxon>Neolectaceae</taxon>
        <taxon>Neolecta</taxon>
    </lineage>
</organism>
<comment type="caution">
    <text evidence="2">The sequence shown here is derived from an EMBL/GenBank/DDBJ whole genome shotgun (WGS) entry which is preliminary data.</text>
</comment>
<name>A0A1U7LLC7_NEOID</name>
<sequence length="428" mass="49366">MLKIIYLVLSCLSSIVRAVDKFDQIGLKKENFQFTSVRQQRFGYIFHPPVDVSLEQAAILCLGQCVKFDKCRSIFKRFWGFKQDDKIFVKFDISQEEIQLASTLPFNKDLELEVLGLSDFLDISLIITEGMYYAYNMALPSFPQKHNLQLSSIPPKDLNIIRDIENFESLKEWRNKLFSLAHNFVQRGIALTLFRGAIISTFLQPQRNAVPSLLVNKILWRKSELAMMVQHILNKQPLDDSMVFTYAKATLPYFKLHATDPETLADFEVKNDTRGKPLMVGQAFKLSKGHWIILKWNLDKDDNTMRAISTKPFDKSLLEIQIIQRYLDKVSKKLGIKMPEQNEPILVYTKCPEGDEAFCAIFLNASCSFEFVRLSNIDIPDEIRLWMAYDLMQRFGLTANDIDKVGMTAKPTFQGDVGFNFMDDLAKE</sequence>
<feature type="chain" id="PRO_5012346423" evidence="1">
    <location>
        <begin position="19"/>
        <end position="428"/>
    </location>
</feature>
<accession>A0A1U7LLC7</accession>
<keyword evidence="1" id="KW-0732">Signal</keyword>
<protein>
    <submittedName>
        <fullName evidence="2">Uncharacterized protein</fullName>
    </submittedName>
</protein>
<evidence type="ECO:0000256" key="1">
    <source>
        <dbReference type="SAM" id="SignalP"/>
    </source>
</evidence>
<gene>
    <name evidence="2" type="ORF">NEOLI_001969</name>
</gene>
<reference evidence="2 3" key="1">
    <citation type="submission" date="2016-04" db="EMBL/GenBank/DDBJ databases">
        <title>Evolutionary innovation and constraint leading to complex multicellularity in the Ascomycota.</title>
        <authorList>
            <person name="Cisse O."/>
            <person name="Nguyen A."/>
            <person name="Hewitt D.A."/>
            <person name="Jedd G."/>
            <person name="Stajich J.E."/>
        </authorList>
    </citation>
    <scope>NUCLEOTIDE SEQUENCE [LARGE SCALE GENOMIC DNA]</scope>
    <source>
        <strain evidence="2 3">DAH-3</strain>
    </source>
</reference>
<feature type="signal peptide" evidence="1">
    <location>
        <begin position="1"/>
        <end position="18"/>
    </location>
</feature>
<evidence type="ECO:0000313" key="2">
    <source>
        <dbReference type="EMBL" id="OLL23460.1"/>
    </source>
</evidence>
<proteinExistence type="predicted"/>
<dbReference type="Proteomes" id="UP000186594">
    <property type="component" value="Unassembled WGS sequence"/>
</dbReference>
<evidence type="ECO:0000313" key="3">
    <source>
        <dbReference type="Proteomes" id="UP000186594"/>
    </source>
</evidence>
<dbReference type="EMBL" id="LXFE01001575">
    <property type="protein sequence ID" value="OLL23460.1"/>
    <property type="molecule type" value="Genomic_DNA"/>
</dbReference>